<dbReference type="Pfam" id="PF00710">
    <property type="entry name" value="Asparaginase"/>
    <property type="match status" value="1"/>
</dbReference>
<sequence>MKIAVINTGGTLSCVGDPLAPMSAKDFAQACEKHLDPLLRQKFADIQVSYLTGVPFSASKNQTLDSTDLQPTAWCLMAQALLTHYADFDGFVLLQGTDTLDFTGGALPFLLAGFDSTGEITAALTKPVVITGSMLPMFYQEEGKGELALNFNTDAFQNLCGALAAASLGIPEVSVYFHHHLYRSSRVVKTHTSDVNAFSSPNYPPLAKYAADWSLYTEGWLPAPLRASTSLDDPKQRAEQLKRVTQLHADLDLFPVMLLNAFPAPYSASQGKALLADLVDAMVQAGARGIVLQSYGAGNFPSGNPDAPTEGAVYQAFLRARAQGVYLVNSTRVPAGAVKMETYAAGAWLRLAGVISVGDMTPMTAMAKLMILMALAKQQAWTPEEVERLMQTSLCGELG</sequence>
<evidence type="ECO:0000256" key="1">
    <source>
        <dbReference type="PIRSR" id="PIRSR001220-1"/>
    </source>
</evidence>
<dbReference type="SUPFAM" id="SSF53774">
    <property type="entry name" value="Glutaminase/Asparaginase"/>
    <property type="match status" value="1"/>
</dbReference>
<dbReference type="STRING" id="1122252.SAMN05660443_0916"/>
<feature type="domain" description="Asparaginase/glutaminase C-terminal" evidence="4">
    <location>
        <begin position="276"/>
        <end position="390"/>
    </location>
</feature>
<protein>
    <submittedName>
        <fullName evidence="5">L-asparaginase</fullName>
    </submittedName>
</protein>
<evidence type="ECO:0000313" key="5">
    <source>
        <dbReference type="EMBL" id="SFB91644.1"/>
    </source>
</evidence>
<keyword evidence="6" id="KW-1185">Reference proteome</keyword>
<name>A0A1I1EX26_9GAMM</name>
<dbReference type="PIRSF" id="PIRSF001220">
    <property type="entry name" value="L-ASNase_gatD"/>
    <property type="match status" value="1"/>
</dbReference>
<dbReference type="InterPro" id="IPR036152">
    <property type="entry name" value="Asp/glu_Ase-like_sf"/>
</dbReference>
<dbReference type="InterPro" id="IPR027473">
    <property type="entry name" value="L-asparaginase_C"/>
</dbReference>
<proteinExistence type="predicted"/>
<accession>A0A1I1EX26</accession>
<dbReference type="SMART" id="SM00870">
    <property type="entry name" value="Asparaginase"/>
    <property type="match status" value="1"/>
</dbReference>
<dbReference type="CDD" id="cd08963">
    <property type="entry name" value="L-asparaginase_I"/>
    <property type="match status" value="1"/>
</dbReference>
<dbReference type="InterPro" id="IPR027474">
    <property type="entry name" value="L-asparaginase_N"/>
</dbReference>
<feature type="binding site" evidence="2">
    <location>
        <position position="66"/>
    </location>
    <ligand>
        <name>substrate</name>
    </ligand>
</feature>
<dbReference type="Gene3D" id="3.40.50.1170">
    <property type="entry name" value="L-asparaginase, N-terminal domain"/>
    <property type="match status" value="1"/>
</dbReference>
<dbReference type="Gene3D" id="3.40.50.40">
    <property type="match status" value="1"/>
</dbReference>
<dbReference type="InterPro" id="IPR040919">
    <property type="entry name" value="Asparaginase_C"/>
</dbReference>
<feature type="domain" description="L-asparaginase N-terminal" evidence="3">
    <location>
        <begin position="2"/>
        <end position="214"/>
    </location>
</feature>
<dbReference type="EMBL" id="FOLH01000001">
    <property type="protein sequence ID" value="SFB91644.1"/>
    <property type="molecule type" value="Genomic_DNA"/>
</dbReference>
<dbReference type="OrthoDB" id="9788068at2"/>
<evidence type="ECO:0000259" key="4">
    <source>
        <dbReference type="Pfam" id="PF17763"/>
    </source>
</evidence>
<dbReference type="Proteomes" id="UP000199058">
    <property type="component" value="Unassembled WGS sequence"/>
</dbReference>
<feature type="active site" description="O-isoaspartyl threonine intermediate" evidence="1">
    <location>
        <position position="11"/>
    </location>
</feature>
<gene>
    <name evidence="5" type="ORF">SAMN05660443_0916</name>
</gene>
<dbReference type="PIRSF" id="PIRSF500176">
    <property type="entry name" value="L_ASNase"/>
    <property type="match status" value="1"/>
</dbReference>
<dbReference type="RefSeq" id="WP_091959766.1">
    <property type="nucleotide sequence ID" value="NZ_FOLH01000001.1"/>
</dbReference>
<dbReference type="PROSITE" id="PS51732">
    <property type="entry name" value="ASN_GLN_ASE_3"/>
    <property type="match status" value="1"/>
</dbReference>
<dbReference type="InterPro" id="IPR006034">
    <property type="entry name" value="Asparaginase/glutaminase-like"/>
</dbReference>
<evidence type="ECO:0000259" key="3">
    <source>
        <dbReference type="Pfam" id="PF00710"/>
    </source>
</evidence>
<feature type="binding site" evidence="2">
    <location>
        <begin position="97"/>
        <end position="98"/>
    </location>
    <ligand>
        <name>substrate</name>
    </ligand>
</feature>
<evidence type="ECO:0000256" key="2">
    <source>
        <dbReference type="PIRSR" id="PIRSR001220-2"/>
    </source>
</evidence>
<dbReference type="SFLD" id="SFLDS00057">
    <property type="entry name" value="Glutaminase/Asparaginase"/>
    <property type="match status" value="1"/>
</dbReference>
<dbReference type="PANTHER" id="PTHR11707:SF28">
    <property type="entry name" value="60 KDA LYSOPHOSPHOLIPASE"/>
    <property type="match status" value="1"/>
</dbReference>
<reference evidence="5 6" key="1">
    <citation type="submission" date="2016-10" db="EMBL/GenBank/DDBJ databases">
        <authorList>
            <person name="de Groot N.N."/>
        </authorList>
    </citation>
    <scope>NUCLEOTIDE SEQUENCE [LARGE SCALE GENOMIC DNA]</scope>
    <source>
        <strain evidence="5 6">DSM 18438</strain>
    </source>
</reference>
<dbReference type="InterPro" id="IPR037152">
    <property type="entry name" value="L-asparaginase_N_sf"/>
</dbReference>
<dbReference type="PANTHER" id="PTHR11707">
    <property type="entry name" value="L-ASPARAGINASE"/>
    <property type="match status" value="1"/>
</dbReference>
<organism evidence="5 6">
    <name type="scientific">Marinospirillum celere</name>
    <dbReference type="NCBI Taxonomy" id="1122252"/>
    <lineage>
        <taxon>Bacteria</taxon>
        <taxon>Pseudomonadati</taxon>
        <taxon>Pseudomonadota</taxon>
        <taxon>Gammaproteobacteria</taxon>
        <taxon>Oceanospirillales</taxon>
        <taxon>Oceanospirillaceae</taxon>
        <taxon>Marinospirillum</taxon>
    </lineage>
</organism>
<dbReference type="GO" id="GO:0004067">
    <property type="term" value="F:asparaginase activity"/>
    <property type="evidence" value="ECO:0007669"/>
    <property type="project" value="UniProtKB-UniRule"/>
</dbReference>
<evidence type="ECO:0000313" key="6">
    <source>
        <dbReference type="Proteomes" id="UP000199058"/>
    </source>
</evidence>
<dbReference type="PRINTS" id="PR00139">
    <property type="entry name" value="ASNGLNASE"/>
</dbReference>
<dbReference type="Pfam" id="PF17763">
    <property type="entry name" value="Asparaginase_C"/>
    <property type="match status" value="1"/>
</dbReference>
<dbReference type="AlphaFoldDB" id="A0A1I1EX26"/>
<dbReference type="InterPro" id="IPR041725">
    <property type="entry name" value="L-asparaginase_I"/>
</dbReference>